<dbReference type="SUPFAM" id="SSF57667">
    <property type="entry name" value="beta-beta-alpha zinc fingers"/>
    <property type="match status" value="1"/>
</dbReference>
<dbReference type="SMART" id="SM00614">
    <property type="entry name" value="ZnF_BED"/>
    <property type="match status" value="1"/>
</dbReference>
<keyword evidence="1" id="KW-0479">Metal-binding</keyword>
<dbReference type="Pfam" id="PF02892">
    <property type="entry name" value="zf-BED"/>
    <property type="match status" value="1"/>
</dbReference>
<dbReference type="PROSITE" id="PS50808">
    <property type="entry name" value="ZF_BED"/>
    <property type="match status" value="1"/>
</dbReference>
<feature type="domain" description="BED-type" evidence="6">
    <location>
        <begin position="119"/>
        <end position="175"/>
    </location>
</feature>
<keyword evidence="8" id="KW-1185">Reference proteome</keyword>
<evidence type="ECO:0000313" key="8">
    <source>
        <dbReference type="Proteomes" id="UP001459277"/>
    </source>
</evidence>
<evidence type="ECO:0000256" key="1">
    <source>
        <dbReference type="ARBA" id="ARBA00022723"/>
    </source>
</evidence>
<dbReference type="InterPro" id="IPR036236">
    <property type="entry name" value="Znf_C2H2_sf"/>
</dbReference>
<name>A0AAW2D0U3_9ROSI</name>
<dbReference type="Proteomes" id="UP001459277">
    <property type="component" value="Unassembled WGS sequence"/>
</dbReference>
<evidence type="ECO:0000256" key="4">
    <source>
        <dbReference type="PROSITE-ProRule" id="PRU00027"/>
    </source>
</evidence>
<keyword evidence="2 4" id="KW-0863">Zinc-finger</keyword>
<accession>A0AAW2D0U3</accession>
<dbReference type="PANTHER" id="PTHR34396:SF25">
    <property type="entry name" value="BOUNDARY ELEMENT ASSOCIATED FACTOR"/>
    <property type="match status" value="1"/>
</dbReference>
<organism evidence="7 8">
    <name type="scientific">Lithocarpus litseifolius</name>
    <dbReference type="NCBI Taxonomy" id="425828"/>
    <lineage>
        <taxon>Eukaryota</taxon>
        <taxon>Viridiplantae</taxon>
        <taxon>Streptophyta</taxon>
        <taxon>Embryophyta</taxon>
        <taxon>Tracheophyta</taxon>
        <taxon>Spermatophyta</taxon>
        <taxon>Magnoliopsida</taxon>
        <taxon>eudicotyledons</taxon>
        <taxon>Gunneridae</taxon>
        <taxon>Pentapetalae</taxon>
        <taxon>rosids</taxon>
        <taxon>fabids</taxon>
        <taxon>Fagales</taxon>
        <taxon>Fagaceae</taxon>
        <taxon>Lithocarpus</taxon>
    </lineage>
</organism>
<dbReference type="InterPro" id="IPR053031">
    <property type="entry name" value="Cuticle_assoc_protein"/>
</dbReference>
<evidence type="ECO:0000256" key="3">
    <source>
        <dbReference type="ARBA" id="ARBA00022833"/>
    </source>
</evidence>
<reference evidence="7 8" key="1">
    <citation type="submission" date="2024-01" db="EMBL/GenBank/DDBJ databases">
        <title>A telomere-to-telomere, gap-free genome of sweet tea (Lithocarpus litseifolius).</title>
        <authorList>
            <person name="Zhou J."/>
        </authorList>
    </citation>
    <scope>NUCLEOTIDE SEQUENCE [LARGE SCALE GENOMIC DNA]</scope>
    <source>
        <strain evidence="7">Zhou-2022a</strain>
        <tissue evidence="7">Leaf</tissue>
    </source>
</reference>
<keyword evidence="3" id="KW-0862">Zinc</keyword>
<feature type="compositionally biased region" description="Polar residues" evidence="5">
    <location>
        <begin position="64"/>
        <end position="78"/>
    </location>
</feature>
<dbReference type="PANTHER" id="PTHR34396">
    <property type="entry name" value="OS03G0264950 PROTEIN-RELATED"/>
    <property type="match status" value="1"/>
</dbReference>
<dbReference type="GO" id="GO:0005634">
    <property type="term" value="C:nucleus"/>
    <property type="evidence" value="ECO:0007669"/>
    <property type="project" value="TreeGrafter"/>
</dbReference>
<dbReference type="GO" id="GO:1990837">
    <property type="term" value="F:sequence-specific double-stranded DNA binding"/>
    <property type="evidence" value="ECO:0007669"/>
    <property type="project" value="TreeGrafter"/>
</dbReference>
<dbReference type="EMBL" id="JAZDWU010000005">
    <property type="protein sequence ID" value="KAL0003452.1"/>
    <property type="molecule type" value="Genomic_DNA"/>
</dbReference>
<evidence type="ECO:0000256" key="2">
    <source>
        <dbReference type="ARBA" id="ARBA00022771"/>
    </source>
</evidence>
<evidence type="ECO:0000256" key="5">
    <source>
        <dbReference type="SAM" id="MobiDB-lite"/>
    </source>
</evidence>
<comment type="caution">
    <text evidence="7">The sequence shown here is derived from an EMBL/GenBank/DDBJ whole genome shotgun (WGS) entry which is preliminary data.</text>
</comment>
<dbReference type="AlphaFoldDB" id="A0AAW2D0U3"/>
<feature type="region of interest" description="Disordered" evidence="5">
    <location>
        <begin position="64"/>
        <end position="84"/>
    </location>
</feature>
<protein>
    <recommendedName>
        <fullName evidence="6">BED-type domain-containing protein</fullName>
    </recommendedName>
</protein>
<dbReference type="GO" id="GO:0008270">
    <property type="term" value="F:zinc ion binding"/>
    <property type="evidence" value="ECO:0007669"/>
    <property type="project" value="UniProtKB-KW"/>
</dbReference>
<evidence type="ECO:0000259" key="6">
    <source>
        <dbReference type="PROSITE" id="PS50808"/>
    </source>
</evidence>
<evidence type="ECO:0000313" key="7">
    <source>
        <dbReference type="EMBL" id="KAL0003452.1"/>
    </source>
</evidence>
<gene>
    <name evidence="7" type="ORF">SO802_017233</name>
</gene>
<dbReference type="GO" id="GO:0006357">
    <property type="term" value="P:regulation of transcription by RNA polymerase II"/>
    <property type="evidence" value="ECO:0007669"/>
    <property type="project" value="TreeGrafter"/>
</dbReference>
<proteinExistence type="predicted"/>
<dbReference type="InterPro" id="IPR003656">
    <property type="entry name" value="Znf_BED"/>
</dbReference>
<sequence length="195" mass="21526">MELLHFKSDGNFSLPHAHGHESWFGVQDSTMVMNHFPMLESRLHFKSKTKSDFLLYSANSQIMETSSDAPPSQTTPSAQAEPAVQAEPLATPTNAEALPPKPNSKTKVSEIATNCGSNRKKSTAWDHFEKIKISEGQFKAVCHYCQKASRANSKGHSTTSLLNHIPNCVKNPNRASLKGQQTLAFEPKMNGEEVF</sequence>